<gene>
    <name evidence="1" type="ORF">PCAR00345_LOCUS5414</name>
</gene>
<name>A0A7S4B3M0_CHRCT</name>
<protein>
    <submittedName>
        <fullName evidence="1">Uncharacterized protein</fullName>
    </submittedName>
</protein>
<proteinExistence type="predicted"/>
<dbReference type="EMBL" id="HBIZ01009255">
    <property type="protein sequence ID" value="CAE0752827.1"/>
    <property type="molecule type" value="Transcribed_RNA"/>
</dbReference>
<reference evidence="1" key="1">
    <citation type="submission" date="2021-01" db="EMBL/GenBank/DDBJ databases">
        <authorList>
            <person name="Corre E."/>
            <person name="Pelletier E."/>
            <person name="Niang G."/>
            <person name="Scheremetjew M."/>
            <person name="Finn R."/>
            <person name="Kale V."/>
            <person name="Holt S."/>
            <person name="Cochrane G."/>
            <person name="Meng A."/>
            <person name="Brown T."/>
            <person name="Cohen L."/>
        </authorList>
    </citation>
    <scope>NUCLEOTIDE SEQUENCE</scope>
    <source>
        <strain evidence="1">CCMP645</strain>
    </source>
</reference>
<accession>A0A7S4B3M0</accession>
<sequence>MAGSTCVIPEVKKRSKVGELSSEAESSSMACVAADASSKAGSVDGFADPDPIARECGGTDDCAAPQHQRTRGTRADMAACTLEEEEDCEMAAAHAYMTQFVRGRLSSGGSTASIFDEFGVPARFRPQSHPTLVEVCDLLLAWVTHCREQEDMSAALEGAEYVEFTPSFADCTGRFVDARVVSFSHA</sequence>
<organism evidence="1">
    <name type="scientific">Chrysotila carterae</name>
    <name type="common">Marine alga</name>
    <name type="synonym">Syracosphaera carterae</name>
    <dbReference type="NCBI Taxonomy" id="13221"/>
    <lineage>
        <taxon>Eukaryota</taxon>
        <taxon>Haptista</taxon>
        <taxon>Haptophyta</taxon>
        <taxon>Prymnesiophyceae</taxon>
        <taxon>Isochrysidales</taxon>
        <taxon>Isochrysidaceae</taxon>
        <taxon>Chrysotila</taxon>
    </lineage>
</organism>
<evidence type="ECO:0000313" key="1">
    <source>
        <dbReference type="EMBL" id="CAE0752827.1"/>
    </source>
</evidence>
<dbReference type="AlphaFoldDB" id="A0A7S4B3M0"/>